<evidence type="ECO:0000313" key="1">
    <source>
        <dbReference type="EMBL" id="GGY97628.1"/>
    </source>
</evidence>
<evidence type="ECO:0000313" key="2">
    <source>
        <dbReference type="Proteomes" id="UP000622166"/>
    </source>
</evidence>
<dbReference type="AlphaFoldDB" id="A0A918UES2"/>
<gene>
    <name evidence="1" type="ORF">GCM10010365_15120</name>
</gene>
<protein>
    <submittedName>
        <fullName evidence="1">Uncharacterized protein</fullName>
    </submittedName>
</protein>
<dbReference type="EMBL" id="BMVW01000002">
    <property type="protein sequence ID" value="GGY97628.1"/>
    <property type="molecule type" value="Genomic_DNA"/>
</dbReference>
<organism evidence="1 2">
    <name type="scientific">Streptomyces poonensis</name>
    <dbReference type="NCBI Taxonomy" id="68255"/>
    <lineage>
        <taxon>Bacteria</taxon>
        <taxon>Bacillati</taxon>
        <taxon>Actinomycetota</taxon>
        <taxon>Actinomycetes</taxon>
        <taxon>Kitasatosporales</taxon>
        <taxon>Streptomycetaceae</taxon>
        <taxon>Streptomyces</taxon>
    </lineage>
</organism>
<dbReference type="Proteomes" id="UP000622166">
    <property type="component" value="Unassembled WGS sequence"/>
</dbReference>
<reference evidence="1" key="1">
    <citation type="journal article" date="2014" name="Int. J. Syst. Evol. Microbiol.">
        <title>Complete genome sequence of Corynebacterium casei LMG S-19264T (=DSM 44701T), isolated from a smear-ripened cheese.</title>
        <authorList>
            <consortium name="US DOE Joint Genome Institute (JGI-PGF)"/>
            <person name="Walter F."/>
            <person name="Albersmeier A."/>
            <person name="Kalinowski J."/>
            <person name="Ruckert C."/>
        </authorList>
    </citation>
    <scope>NUCLEOTIDE SEQUENCE</scope>
    <source>
        <strain evidence="1">JCM 4815</strain>
    </source>
</reference>
<comment type="caution">
    <text evidence="1">The sequence shown here is derived from an EMBL/GenBank/DDBJ whole genome shotgun (WGS) entry which is preliminary data.</text>
</comment>
<proteinExistence type="predicted"/>
<reference evidence="1" key="2">
    <citation type="submission" date="2020-09" db="EMBL/GenBank/DDBJ databases">
        <authorList>
            <person name="Sun Q."/>
            <person name="Ohkuma M."/>
        </authorList>
    </citation>
    <scope>NUCLEOTIDE SEQUENCE</scope>
    <source>
        <strain evidence="1">JCM 4815</strain>
    </source>
</reference>
<sequence length="85" mass="9273">MHLKRTIRRGLLYDDAARSTTASRFEGPKAAAFPGLDCPGPCQALQVVRWCKGLTSGEEIFLYFVDGPQTTASGRPPATKILYEA</sequence>
<keyword evidence="2" id="KW-1185">Reference proteome</keyword>
<accession>A0A918UES2</accession>
<name>A0A918UES2_9ACTN</name>